<name>D8UAA3_VOLCA</name>
<feature type="transmembrane region" description="Helical" evidence="2">
    <location>
        <begin position="81"/>
        <end position="104"/>
    </location>
</feature>
<dbReference type="AlphaFoldDB" id="D8UAA3"/>
<evidence type="ECO:0000256" key="1">
    <source>
        <dbReference type="SAM" id="MobiDB-lite"/>
    </source>
</evidence>
<feature type="compositionally biased region" description="Polar residues" evidence="1">
    <location>
        <begin position="64"/>
        <end position="76"/>
    </location>
</feature>
<feature type="compositionally biased region" description="Low complexity" evidence="1">
    <location>
        <begin position="49"/>
        <end position="62"/>
    </location>
</feature>
<accession>D8UAA3</accession>
<feature type="region of interest" description="Disordered" evidence="1">
    <location>
        <begin position="111"/>
        <end position="131"/>
    </location>
</feature>
<reference evidence="3 4" key="1">
    <citation type="journal article" date="2010" name="Science">
        <title>Genomic analysis of organismal complexity in the multicellular green alga Volvox carteri.</title>
        <authorList>
            <person name="Prochnik S.E."/>
            <person name="Umen J."/>
            <person name="Nedelcu A.M."/>
            <person name="Hallmann A."/>
            <person name="Miller S.M."/>
            <person name="Nishii I."/>
            <person name="Ferris P."/>
            <person name="Kuo A."/>
            <person name="Mitros T."/>
            <person name="Fritz-Laylin L.K."/>
            <person name="Hellsten U."/>
            <person name="Chapman J."/>
            <person name="Simakov O."/>
            <person name="Rensing S.A."/>
            <person name="Terry A."/>
            <person name="Pangilinan J."/>
            <person name="Kapitonov V."/>
            <person name="Jurka J."/>
            <person name="Salamov A."/>
            <person name="Shapiro H."/>
            <person name="Schmutz J."/>
            <person name="Grimwood J."/>
            <person name="Lindquist E."/>
            <person name="Lucas S."/>
            <person name="Grigoriev I.V."/>
            <person name="Schmitt R."/>
            <person name="Kirk D."/>
            <person name="Rokhsar D.S."/>
        </authorList>
    </citation>
    <scope>NUCLEOTIDE SEQUENCE [LARGE SCALE GENOMIC DNA]</scope>
    <source>
        <strain evidence="4">f. Nagariensis / Eve</strain>
    </source>
</reference>
<gene>
    <name evidence="3" type="ORF">VOLCADRAFT_96503</name>
</gene>
<dbReference type="EMBL" id="GL378373">
    <property type="protein sequence ID" value="EFJ43443.1"/>
    <property type="molecule type" value="Genomic_DNA"/>
</dbReference>
<sequence length="131" mass="13837">MDAATRADSLAAYVSSDFTSQWGGILTSHLEGIVQAAPPPPQQQEQKEQSQQQSPESTAAEANAVTSSASQSGQKTSNGKIALIVPLSAAGVAILVILVVMVSLKLAKARRKMRTVPLNDPPSPSRRMAWK</sequence>
<feature type="region of interest" description="Disordered" evidence="1">
    <location>
        <begin position="30"/>
        <end position="76"/>
    </location>
</feature>
<evidence type="ECO:0000313" key="3">
    <source>
        <dbReference type="EMBL" id="EFJ43443.1"/>
    </source>
</evidence>
<keyword evidence="2" id="KW-0812">Transmembrane</keyword>
<dbReference type="Proteomes" id="UP000001058">
    <property type="component" value="Unassembled WGS sequence"/>
</dbReference>
<dbReference type="InParanoid" id="D8UAA3"/>
<dbReference type="KEGG" id="vcn:VOLCADRAFT_96503"/>
<proteinExistence type="predicted"/>
<dbReference type="GeneID" id="9617393"/>
<evidence type="ECO:0000313" key="4">
    <source>
        <dbReference type="Proteomes" id="UP000001058"/>
    </source>
</evidence>
<dbReference type="RefSeq" id="XP_002955590.1">
    <property type="nucleotide sequence ID" value="XM_002955544.1"/>
</dbReference>
<organism evidence="4">
    <name type="scientific">Volvox carteri f. nagariensis</name>
    <dbReference type="NCBI Taxonomy" id="3068"/>
    <lineage>
        <taxon>Eukaryota</taxon>
        <taxon>Viridiplantae</taxon>
        <taxon>Chlorophyta</taxon>
        <taxon>core chlorophytes</taxon>
        <taxon>Chlorophyceae</taxon>
        <taxon>CS clade</taxon>
        <taxon>Chlamydomonadales</taxon>
        <taxon>Volvocaceae</taxon>
        <taxon>Volvox</taxon>
    </lineage>
</organism>
<protein>
    <submittedName>
        <fullName evidence="3">Uncharacterized protein</fullName>
    </submittedName>
</protein>
<keyword evidence="2" id="KW-0472">Membrane</keyword>
<keyword evidence="2" id="KW-1133">Transmembrane helix</keyword>
<evidence type="ECO:0000256" key="2">
    <source>
        <dbReference type="SAM" id="Phobius"/>
    </source>
</evidence>
<keyword evidence="4" id="KW-1185">Reference proteome</keyword>